<dbReference type="SUPFAM" id="SSF50156">
    <property type="entry name" value="PDZ domain-like"/>
    <property type="match status" value="1"/>
</dbReference>
<dbReference type="CDD" id="cd23081">
    <property type="entry name" value="cpPDZ_EcRseP-like"/>
    <property type="match status" value="1"/>
</dbReference>
<dbReference type="CDD" id="cd06163">
    <property type="entry name" value="S2P-M50_PDZ_RseP-like"/>
    <property type="match status" value="1"/>
</dbReference>
<comment type="similarity">
    <text evidence="3">Belongs to the peptidase M50B family.</text>
</comment>
<evidence type="ECO:0000259" key="13">
    <source>
        <dbReference type="Pfam" id="PF17820"/>
    </source>
</evidence>
<dbReference type="PANTHER" id="PTHR42837:SF2">
    <property type="entry name" value="MEMBRANE METALLOPROTEASE ARASP2, CHLOROPLASTIC-RELATED"/>
    <property type="match status" value="1"/>
</dbReference>
<keyword evidence="8 11" id="KW-1133">Transmembrane helix</keyword>
<dbReference type="Pfam" id="PF02163">
    <property type="entry name" value="Peptidase_M50"/>
    <property type="match status" value="1"/>
</dbReference>
<feature type="transmembrane region" description="Helical" evidence="11">
    <location>
        <begin position="144"/>
        <end position="169"/>
    </location>
</feature>
<evidence type="ECO:0000256" key="8">
    <source>
        <dbReference type="ARBA" id="ARBA00022989"/>
    </source>
</evidence>
<evidence type="ECO:0000256" key="4">
    <source>
        <dbReference type="ARBA" id="ARBA00022670"/>
    </source>
</evidence>
<feature type="domain" description="PDZ" evidence="13">
    <location>
        <begin position="198"/>
        <end position="247"/>
    </location>
</feature>
<dbReference type="CDD" id="cd05709">
    <property type="entry name" value="S2P-M50"/>
    <property type="match status" value="1"/>
</dbReference>
<dbReference type="InterPro" id="IPR008915">
    <property type="entry name" value="Peptidase_M50"/>
</dbReference>
<evidence type="ECO:0000256" key="1">
    <source>
        <dbReference type="ARBA" id="ARBA00001947"/>
    </source>
</evidence>
<feature type="transmembrane region" description="Helical" evidence="11">
    <location>
        <begin position="428"/>
        <end position="449"/>
    </location>
</feature>
<keyword evidence="6" id="KW-0378">Hydrolase</keyword>
<dbReference type="GO" id="GO:0016020">
    <property type="term" value="C:membrane"/>
    <property type="evidence" value="ECO:0007669"/>
    <property type="project" value="UniProtKB-SubCell"/>
</dbReference>
<dbReference type="GO" id="GO:0006508">
    <property type="term" value="P:proteolysis"/>
    <property type="evidence" value="ECO:0007669"/>
    <property type="project" value="UniProtKB-KW"/>
</dbReference>
<reference evidence="14 15" key="1">
    <citation type="submission" date="2019-03" db="EMBL/GenBank/DDBJ databases">
        <title>Genomics of glacier-inhabiting Cryobacterium strains.</title>
        <authorList>
            <person name="Liu Q."/>
            <person name="Xin Y.-H."/>
        </authorList>
    </citation>
    <scope>NUCLEOTIDE SEQUENCE [LARGE SCALE GENOMIC DNA]</scope>
    <source>
        <strain evidence="14 15">Hh14</strain>
    </source>
</reference>
<dbReference type="Proteomes" id="UP000297447">
    <property type="component" value="Unassembled WGS sequence"/>
</dbReference>
<name>A0A4R8ZYP5_9MICO</name>
<evidence type="ECO:0000313" key="14">
    <source>
        <dbReference type="EMBL" id="TFD49023.1"/>
    </source>
</evidence>
<gene>
    <name evidence="14" type="ORF">E3T55_12530</name>
</gene>
<evidence type="ECO:0000256" key="9">
    <source>
        <dbReference type="ARBA" id="ARBA00023049"/>
    </source>
</evidence>
<keyword evidence="9 14" id="KW-0482">Metalloprotease</keyword>
<evidence type="ECO:0000313" key="15">
    <source>
        <dbReference type="Proteomes" id="UP000297447"/>
    </source>
</evidence>
<dbReference type="InterPro" id="IPR041489">
    <property type="entry name" value="PDZ_6"/>
</dbReference>
<keyword evidence="10 11" id="KW-0472">Membrane</keyword>
<proteinExistence type="inferred from homology"/>
<dbReference type="Gene3D" id="2.30.42.10">
    <property type="match status" value="1"/>
</dbReference>
<keyword evidence="4 14" id="KW-0645">Protease</keyword>
<dbReference type="GO" id="GO:0004222">
    <property type="term" value="F:metalloendopeptidase activity"/>
    <property type="evidence" value="ECO:0007669"/>
    <property type="project" value="InterPro"/>
</dbReference>
<dbReference type="Pfam" id="PF17820">
    <property type="entry name" value="PDZ_6"/>
    <property type="match status" value="1"/>
</dbReference>
<evidence type="ECO:0000256" key="2">
    <source>
        <dbReference type="ARBA" id="ARBA00004141"/>
    </source>
</evidence>
<accession>A0A4R8ZYP5</accession>
<organism evidence="14 15">
    <name type="scientific">Cryobacterium frigoriphilum</name>
    <dbReference type="NCBI Taxonomy" id="1259150"/>
    <lineage>
        <taxon>Bacteria</taxon>
        <taxon>Bacillati</taxon>
        <taxon>Actinomycetota</taxon>
        <taxon>Actinomycetes</taxon>
        <taxon>Micrococcales</taxon>
        <taxon>Microbacteriaceae</taxon>
        <taxon>Cryobacterium</taxon>
    </lineage>
</organism>
<evidence type="ECO:0000256" key="7">
    <source>
        <dbReference type="ARBA" id="ARBA00022833"/>
    </source>
</evidence>
<evidence type="ECO:0000256" key="11">
    <source>
        <dbReference type="SAM" id="Phobius"/>
    </source>
</evidence>
<comment type="cofactor">
    <cofactor evidence="1">
        <name>Zn(2+)</name>
        <dbReference type="ChEBI" id="CHEBI:29105"/>
    </cofactor>
</comment>
<evidence type="ECO:0000256" key="5">
    <source>
        <dbReference type="ARBA" id="ARBA00022692"/>
    </source>
</evidence>
<dbReference type="InterPro" id="IPR004387">
    <property type="entry name" value="Pept_M50_Zn"/>
</dbReference>
<evidence type="ECO:0000256" key="6">
    <source>
        <dbReference type="ARBA" id="ARBA00022801"/>
    </source>
</evidence>
<sequence>MLLFILGVLVIVVGLALSIGLHEIGHLVPAKLFGVKVTQYMIGFGPTLFSKKKGETEYGVKAIPLGGYIAMIGMFPPRNGEGVRSASTGFFDTLVQEGEPAGAPVKKPSAAATMVDDARQASAESIGEGEDHRAFYRLPVFKRIIIMLGGPFMNLLIAVVLFSVLLMGFGTAQATTTLGSVSECVLPATSDRQTCETADEAAPGAAGGLTPGDRLVSINGQAIETWEQSTEIIRTSAGDTLTVVVERDGSEQTLTVTPKLTERYVLNEAGKPETDAAGDAITEDVGFVGIGPASAMVPQPASAVLPAVGQTIGTTANIILNLPQRLIDVATAAFGSGERDPNGPISVVGVGRIAGEITSIDTIPVADKVASMLGILGSVNIALFVFNLVPLLPLDGGHVAGALFEGIRRFFAKLFKKRDPGPVDMAKLMPLTFAVVILLGGMSLLLIYADIVKPISVFG</sequence>
<evidence type="ECO:0000259" key="12">
    <source>
        <dbReference type="Pfam" id="PF02163"/>
    </source>
</evidence>
<comment type="subcellular location">
    <subcellularLocation>
        <location evidence="2">Membrane</location>
        <topology evidence="2">Multi-pass membrane protein</topology>
    </subcellularLocation>
</comment>
<dbReference type="PANTHER" id="PTHR42837">
    <property type="entry name" value="REGULATOR OF SIGMA-E PROTEASE RSEP"/>
    <property type="match status" value="1"/>
</dbReference>
<dbReference type="EMBL" id="SOHE01000053">
    <property type="protein sequence ID" value="TFD49023.1"/>
    <property type="molecule type" value="Genomic_DNA"/>
</dbReference>
<dbReference type="InterPro" id="IPR036034">
    <property type="entry name" value="PDZ_sf"/>
</dbReference>
<keyword evidence="15" id="KW-1185">Reference proteome</keyword>
<feature type="transmembrane region" description="Helical" evidence="11">
    <location>
        <begin position="381"/>
        <end position="407"/>
    </location>
</feature>
<dbReference type="OrthoDB" id="9782003at2"/>
<keyword evidence="5 11" id="KW-0812">Transmembrane</keyword>
<evidence type="ECO:0000256" key="3">
    <source>
        <dbReference type="ARBA" id="ARBA00007931"/>
    </source>
</evidence>
<feature type="domain" description="Peptidase M50" evidence="12">
    <location>
        <begin position="11"/>
        <end position="410"/>
    </location>
</feature>
<evidence type="ECO:0000256" key="10">
    <source>
        <dbReference type="ARBA" id="ARBA00023136"/>
    </source>
</evidence>
<dbReference type="AlphaFoldDB" id="A0A4R8ZYP5"/>
<protein>
    <submittedName>
        <fullName evidence="14">RIP metalloprotease</fullName>
    </submittedName>
</protein>
<keyword evidence="7" id="KW-0862">Zinc</keyword>
<comment type="caution">
    <text evidence="14">The sequence shown here is derived from an EMBL/GenBank/DDBJ whole genome shotgun (WGS) entry which is preliminary data.</text>
</comment>